<keyword evidence="1" id="KW-0812">Transmembrane</keyword>
<dbReference type="RefSeq" id="WP_212967114.1">
    <property type="nucleotide sequence ID" value="NZ_BORB01000038.1"/>
</dbReference>
<keyword evidence="3" id="KW-1185">Reference proteome</keyword>
<name>A0ABQ4KNY9_9BACI</name>
<dbReference type="EMBL" id="BORB01000038">
    <property type="protein sequence ID" value="GIN59201.1"/>
    <property type="molecule type" value="Genomic_DNA"/>
</dbReference>
<dbReference type="Proteomes" id="UP000679950">
    <property type="component" value="Unassembled WGS sequence"/>
</dbReference>
<sequence length="169" mass="20164">MMPLQLPTTFDENEWFIIIGLILSYSLILWLPKRFPLSLTILLLLFGSTVARIYDHLLSSPDLNLYNIMDSRKYELFDVISYFLYAPFSYLYIYFYEKLNIRGFWILLYIVISSIIGTLFEGVNALFHVFNYHGWKLSYSFSVYLGVQALTLLFYHMIKHFHHRQTTNK</sequence>
<feature type="transmembrane region" description="Helical" evidence="1">
    <location>
        <begin position="37"/>
        <end position="54"/>
    </location>
</feature>
<feature type="transmembrane region" description="Helical" evidence="1">
    <location>
        <begin position="15"/>
        <end position="32"/>
    </location>
</feature>
<evidence type="ECO:0000313" key="3">
    <source>
        <dbReference type="Proteomes" id="UP000679950"/>
    </source>
</evidence>
<protein>
    <submittedName>
        <fullName evidence="2">Uncharacterized protein</fullName>
    </submittedName>
</protein>
<gene>
    <name evidence="2" type="ORF">J8TS2_35200</name>
</gene>
<reference evidence="2 3" key="1">
    <citation type="submission" date="2021-03" db="EMBL/GenBank/DDBJ databases">
        <title>Antimicrobial resistance genes in bacteria isolated from Japanese honey, and their potential for conferring macrolide and lincosamide resistance in the American foulbrood pathogen Paenibacillus larvae.</title>
        <authorList>
            <person name="Okamoto M."/>
            <person name="Kumagai M."/>
            <person name="Kanamori H."/>
            <person name="Takamatsu D."/>
        </authorList>
    </citation>
    <scope>NUCLEOTIDE SEQUENCE [LARGE SCALE GENOMIC DNA]</scope>
    <source>
        <strain evidence="2 3">J8TS2</strain>
    </source>
</reference>
<accession>A0ABQ4KNY9</accession>
<evidence type="ECO:0000313" key="2">
    <source>
        <dbReference type="EMBL" id="GIN59201.1"/>
    </source>
</evidence>
<feature type="transmembrane region" description="Helical" evidence="1">
    <location>
        <begin position="74"/>
        <end position="94"/>
    </location>
</feature>
<evidence type="ECO:0000256" key="1">
    <source>
        <dbReference type="SAM" id="Phobius"/>
    </source>
</evidence>
<keyword evidence="1" id="KW-1133">Transmembrane helix</keyword>
<keyword evidence="1" id="KW-0472">Membrane</keyword>
<feature type="transmembrane region" description="Helical" evidence="1">
    <location>
        <begin position="106"/>
        <end position="127"/>
    </location>
</feature>
<comment type="caution">
    <text evidence="2">The sequence shown here is derived from an EMBL/GenBank/DDBJ whole genome shotgun (WGS) entry which is preliminary data.</text>
</comment>
<organism evidence="2 3">
    <name type="scientific">Lederbergia ruris</name>
    <dbReference type="NCBI Taxonomy" id="217495"/>
    <lineage>
        <taxon>Bacteria</taxon>
        <taxon>Bacillati</taxon>
        <taxon>Bacillota</taxon>
        <taxon>Bacilli</taxon>
        <taxon>Bacillales</taxon>
        <taxon>Bacillaceae</taxon>
        <taxon>Lederbergia</taxon>
    </lineage>
</organism>
<feature type="transmembrane region" description="Helical" evidence="1">
    <location>
        <begin position="139"/>
        <end position="158"/>
    </location>
</feature>
<proteinExistence type="predicted"/>